<keyword evidence="5 13" id="KW-0812">Transmembrane</keyword>
<dbReference type="FunFam" id="3.30.70.1230:FF:000050">
    <property type="entry name" value="Guanylate cyclase"/>
    <property type="match status" value="1"/>
</dbReference>
<dbReference type="InterPro" id="IPR029787">
    <property type="entry name" value="Nucleotide_cyclase"/>
</dbReference>
<dbReference type="GO" id="GO:0001653">
    <property type="term" value="F:peptide receptor activity"/>
    <property type="evidence" value="ECO:0007669"/>
    <property type="project" value="TreeGrafter"/>
</dbReference>
<evidence type="ECO:0000313" key="16">
    <source>
        <dbReference type="Proteomes" id="UP000887575"/>
    </source>
</evidence>
<evidence type="ECO:0000259" key="14">
    <source>
        <dbReference type="PROSITE" id="PS50011"/>
    </source>
</evidence>
<keyword evidence="6" id="KW-0732">Signal</keyword>
<comment type="catalytic activity">
    <reaction evidence="1">
        <text>GTP = 3',5'-cyclic GMP + diphosphate</text>
        <dbReference type="Rhea" id="RHEA:13665"/>
        <dbReference type="ChEBI" id="CHEBI:33019"/>
        <dbReference type="ChEBI" id="CHEBI:37565"/>
        <dbReference type="ChEBI" id="CHEBI:57746"/>
        <dbReference type="EC" id="4.6.1.2"/>
    </reaction>
</comment>
<keyword evidence="9 13" id="KW-0472">Membrane</keyword>
<evidence type="ECO:0000259" key="15">
    <source>
        <dbReference type="PROSITE" id="PS50125"/>
    </source>
</evidence>
<dbReference type="GO" id="GO:0005886">
    <property type="term" value="C:plasma membrane"/>
    <property type="evidence" value="ECO:0007669"/>
    <property type="project" value="UniProtKB-SubCell"/>
</dbReference>
<evidence type="ECO:0000256" key="11">
    <source>
        <dbReference type="ARBA" id="ARBA00023239"/>
    </source>
</evidence>
<dbReference type="InterPro" id="IPR011009">
    <property type="entry name" value="Kinase-like_dom_sf"/>
</dbReference>
<evidence type="ECO:0000256" key="4">
    <source>
        <dbReference type="ARBA" id="ARBA00022475"/>
    </source>
</evidence>
<dbReference type="Gene3D" id="3.30.70.1230">
    <property type="entry name" value="Nucleotide cyclase"/>
    <property type="match status" value="1"/>
</dbReference>
<keyword evidence="8 13" id="KW-1133">Transmembrane helix</keyword>
<dbReference type="AlphaFoldDB" id="A0AAF3F3C4"/>
<keyword evidence="12" id="KW-0141">cGMP biosynthesis</keyword>
<dbReference type="InterPro" id="IPR028082">
    <property type="entry name" value="Peripla_BP_I"/>
</dbReference>
<dbReference type="SMART" id="SM00044">
    <property type="entry name" value="CYCc"/>
    <property type="match status" value="1"/>
</dbReference>
<evidence type="ECO:0000256" key="7">
    <source>
        <dbReference type="ARBA" id="ARBA00022741"/>
    </source>
</evidence>
<dbReference type="CDD" id="cd07302">
    <property type="entry name" value="CHD"/>
    <property type="match status" value="1"/>
</dbReference>
<dbReference type="Pfam" id="PF07714">
    <property type="entry name" value="PK_Tyr_Ser-Thr"/>
    <property type="match status" value="1"/>
</dbReference>
<comment type="subcellular location">
    <subcellularLocation>
        <location evidence="2">Cell membrane</location>
        <topology evidence="2">Single-pass type I membrane protein</topology>
    </subcellularLocation>
</comment>
<dbReference type="SUPFAM" id="SSF55073">
    <property type="entry name" value="Nucleotide cyclase"/>
    <property type="match status" value="1"/>
</dbReference>
<evidence type="ECO:0000256" key="12">
    <source>
        <dbReference type="ARBA" id="ARBA00023293"/>
    </source>
</evidence>
<dbReference type="Proteomes" id="UP000887575">
    <property type="component" value="Unassembled WGS sequence"/>
</dbReference>
<feature type="transmembrane region" description="Helical" evidence="13">
    <location>
        <begin position="440"/>
        <end position="463"/>
    </location>
</feature>
<keyword evidence="11" id="KW-0456">Lyase</keyword>
<dbReference type="SUPFAM" id="SSF53822">
    <property type="entry name" value="Periplasmic binding protein-like I"/>
    <property type="match status" value="1"/>
</dbReference>
<dbReference type="GO" id="GO:0004016">
    <property type="term" value="F:adenylate cyclase activity"/>
    <property type="evidence" value="ECO:0007669"/>
    <property type="project" value="TreeGrafter"/>
</dbReference>
<evidence type="ECO:0000256" key="3">
    <source>
        <dbReference type="ARBA" id="ARBA00012202"/>
    </source>
</evidence>
<dbReference type="GO" id="GO:0004672">
    <property type="term" value="F:protein kinase activity"/>
    <property type="evidence" value="ECO:0007669"/>
    <property type="project" value="InterPro"/>
</dbReference>
<name>A0AAF3F3C4_9BILA</name>
<dbReference type="PROSITE" id="PS50125">
    <property type="entry name" value="GUANYLATE_CYCLASE_2"/>
    <property type="match status" value="1"/>
</dbReference>
<dbReference type="InterPro" id="IPR050401">
    <property type="entry name" value="Cyclic_nucleotide_synthase"/>
</dbReference>
<dbReference type="PROSITE" id="PS50011">
    <property type="entry name" value="PROTEIN_KINASE_DOM"/>
    <property type="match status" value="1"/>
</dbReference>
<keyword evidence="10" id="KW-0325">Glycoprotein</keyword>
<dbReference type="EC" id="4.6.1.2" evidence="3"/>
<keyword evidence="7" id="KW-0547">Nucleotide-binding</keyword>
<proteinExistence type="predicted"/>
<dbReference type="Pfam" id="PF00211">
    <property type="entry name" value="Guanylate_cyc"/>
    <property type="match status" value="1"/>
</dbReference>
<sequence>MFREIGWINPSLVIDELTLETMKSIISFVFLIFFDISFAAILVIVDSRAETENLCQQALNEAQSDNQCPDEEIIIQRVNGCMPDQPSLGTINALEKYYAGQVNAFVAPPCVDELEEISRLSFFNGNPVLTRTPVSIDILNIDEFPNVVQFSPATYVGLGMALKFLAGKIGEKAVALVGPAPVDKNYPIAQGLNDYLKANGNATGITVKLYCENDGSDLSFASNKVALKQSTKLIVIGGDFPDFGAAWDALDISGLLTSQFFVVIACTTPTDICSAAIQQKITSKGGVVFLAPVISNFDMLNEGIFADAMPDYWQAQKNTLFNEFMALYNACYGYCFSPGKNYKTGRNYQQQFANHTFTNAMGTSLFDGGGSLIRDFEVAAYNGPSGNATTVMSLKSTPIQCSGTLLCFQMTAYDNGSSYWTSPRNQQVDSCILAGDCSNYFPYIIGGCAIFFVLLIFAIAYFVRRKRRLNMFRMHWKISKENLKIIENKVSGMKGKSAGAGADTLSSKRRIITSYALLGTAKADFIALKQIRKIRWTRPELKFLFELKQLTHDNLTRFLGICCNDLEHFYILHAIVERASLEDFVLDSEFNMDATFKSAFLRDIIKGLTFLHKSAIGYHGLLTAKNCLIDANWVLKLTQFGISSMIHEFAKADTLKPLEMIPLQMYHTFAPELLNDLEIGKNYPKGTVAGDVYSMGMILYYVLFRQPPYDRYVMSQREVLDEIMKNYLQPEVSLSEEDPLLKIMVDCWHRDPEQRPKLRAINQTVQTTFVSAKGNLVDQMIKMNEKYAQNLEKIVAERNAMLQVAQEQTDRLLCEMLPATIAQVLKNGGIIPPRSYDSVTVLFCQIVDFPALCAKSNAEQIVTFLNDAFTLFDEIIKEHDAYKVETTGETYMVASGVPNENDGRHVFEIADVSLEMREASYRYKVVHLPEFKVRVRIGFHCGPIAAGVIGLKSPRYCLFGDTVNFASRMQSNCPPNQIQTSEITAMKLFDVPEYRLVKRGIVHVKGKGEVNCYWLNEHVHENGNGHHPPVHHLTSKDKQSHVLMSIDKPPTREGRRASLIEKKLPIIRAKTPIEKKND</sequence>
<evidence type="ECO:0000256" key="2">
    <source>
        <dbReference type="ARBA" id="ARBA00004251"/>
    </source>
</evidence>
<dbReference type="GO" id="GO:0007606">
    <property type="term" value="P:sensory perception of chemical stimulus"/>
    <property type="evidence" value="ECO:0007669"/>
    <property type="project" value="UniProtKB-ARBA"/>
</dbReference>
<dbReference type="InterPro" id="IPR001245">
    <property type="entry name" value="Ser-Thr/Tyr_kinase_cat_dom"/>
</dbReference>
<dbReference type="PANTHER" id="PTHR11920:SF355">
    <property type="entry name" value="RECEPTOR-TYPE GUANYLATE CYCLASE GCY-10-RELATED"/>
    <property type="match status" value="1"/>
</dbReference>
<evidence type="ECO:0000313" key="17">
    <source>
        <dbReference type="WBParaSite" id="MBELARI_LOCUS2107"/>
    </source>
</evidence>
<dbReference type="WBParaSite" id="MBELARI_LOCUS2107">
    <property type="protein sequence ID" value="MBELARI_LOCUS2107"/>
    <property type="gene ID" value="MBELARI_LOCUS2107"/>
</dbReference>
<dbReference type="GO" id="GO:0007168">
    <property type="term" value="P:receptor guanylyl cyclase signaling pathway"/>
    <property type="evidence" value="ECO:0007669"/>
    <property type="project" value="TreeGrafter"/>
</dbReference>
<dbReference type="GO" id="GO:0005524">
    <property type="term" value="F:ATP binding"/>
    <property type="evidence" value="ECO:0007669"/>
    <property type="project" value="InterPro"/>
</dbReference>
<keyword evidence="16" id="KW-1185">Reference proteome</keyword>
<dbReference type="SUPFAM" id="SSF56112">
    <property type="entry name" value="Protein kinase-like (PK-like)"/>
    <property type="match status" value="1"/>
</dbReference>
<evidence type="ECO:0000256" key="10">
    <source>
        <dbReference type="ARBA" id="ARBA00023180"/>
    </source>
</evidence>
<reference evidence="17" key="1">
    <citation type="submission" date="2024-02" db="UniProtKB">
        <authorList>
            <consortium name="WormBaseParasite"/>
        </authorList>
    </citation>
    <scope>IDENTIFICATION</scope>
</reference>
<evidence type="ECO:0000256" key="1">
    <source>
        <dbReference type="ARBA" id="ARBA00001436"/>
    </source>
</evidence>
<evidence type="ECO:0000256" key="8">
    <source>
        <dbReference type="ARBA" id="ARBA00022989"/>
    </source>
</evidence>
<evidence type="ECO:0000256" key="9">
    <source>
        <dbReference type="ARBA" id="ARBA00023136"/>
    </source>
</evidence>
<organism evidence="16 17">
    <name type="scientific">Mesorhabditis belari</name>
    <dbReference type="NCBI Taxonomy" id="2138241"/>
    <lineage>
        <taxon>Eukaryota</taxon>
        <taxon>Metazoa</taxon>
        <taxon>Ecdysozoa</taxon>
        <taxon>Nematoda</taxon>
        <taxon>Chromadorea</taxon>
        <taxon>Rhabditida</taxon>
        <taxon>Rhabditina</taxon>
        <taxon>Rhabditomorpha</taxon>
        <taxon>Rhabditoidea</taxon>
        <taxon>Rhabditidae</taxon>
        <taxon>Mesorhabditinae</taxon>
        <taxon>Mesorhabditis</taxon>
    </lineage>
</organism>
<dbReference type="PANTHER" id="PTHR11920">
    <property type="entry name" value="GUANYLYL CYCLASE"/>
    <property type="match status" value="1"/>
</dbReference>
<dbReference type="GO" id="GO:0035556">
    <property type="term" value="P:intracellular signal transduction"/>
    <property type="evidence" value="ECO:0007669"/>
    <property type="project" value="InterPro"/>
</dbReference>
<protein>
    <recommendedName>
        <fullName evidence="3">guanylate cyclase</fullName>
        <ecNumber evidence="3">4.6.1.2</ecNumber>
    </recommendedName>
</protein>
<evidence type="ECO:0000256" key="5">
    <source>
        <dbReference type="ARBA" id="ARBA00022692"/>
    </source>
</evidence>
<evidence type="ECO:0000256" key="6">
    <source>
        <dbReference type="ARBA" id="ARBA00022729"/>
    </source>
</evidence>
<keyword evidence="4" id="KW-1003">Cell membrane</keyword>
<feature type="domain" description="Guanylate cyclase" evidence="15">
    <location>
        <begin position="840"/>
        <end position="970"/>
    </location>
</feature>
<evidence type="ECO:0000256" key="13">
    <source>
        <dbReference type="SAM" id="Phobius"/>
    </source>
</evidence>
<dbReference type="Gene3D" id="1.10.510.10">
    <property type="entry name" value="Transferase(Phosphotransferase) domain 1"/>
    <property type="match status" value="1"/>
</dbReference>
<dbReference type="Gene3D" id="3.40.50.2300">
    <property type="match status" value="1"/>
</dbReference>
<dbReference type="GO" id="GO:0004383">
    <property type="term" value="F:guanylate cyclase activity"/>
    <property type="evidence" value="ECO:0007669"/>
    <property type="project" value="UniProtKB-EC"/>
</dbReference>
<feature type="domain" description="Protein kinase" evidence="14">
    <location>
        <begin position="490"/>
        <end position="770"/>
    </location>
</feature>
<feature type="transmembrane region" description="Helical" evidence="13">
    <location>
        <begin position="25"/>
        <end position="45"/>
    </location>
</feature>
<dbReference type="InterPro" id="IPR000719">
    <property type="entry name" value="Prot_kinase_dom"/>
</dbReference>
<dbReference type="InterPro" id="IPR001054">
    <property type="entry name" value="A/G_cyclase"/>
</dbReference>
<accession>A0AAF3F3C4</accession>